<feature type="compositionally biased region" description="Basic and acidic residues" evidence="3">
    <location>
        <begin position="56"/>
        <end position="70"/>
    </location>
</feature>
<dbReference type="Pfam" id="PF20160">
    <property type="entry name" value="C-JID"/>
    <property type="match status" value="1"/>
</dbReference>
<dbReference type="Proteomes" id="UP000288805">
    <property type="component" value="Unassembled WGS sequence"/>
</dbReference>
<keyword evidence="1" id="KW-0433">Leucine-rich repeat</keyword>
<evidence type="ECO:0000259" key="4">
    <source>
        <dbReference type="Pfam" id="PF20160"/>
    </source>
</evidence>
<feature type="domain" description="C-JID" evidence="4">
    <location>
        <begin position="111"/>
        <end position="266"/>
    </location>
</feature>
<organism evidence="5 6">
    <name type="scientific">Vitis vinifera</name>
    <name type="common">Grape</name>
    <dbReference type="NCBI Taxonomy" id="29760"/>
    <lineage>
        <taxon>Eukaryota</taxon>
        <taxon>Viridiplantae</taxon>
        <taxon>Streptophyta</taxon>
        <taxon>Embryophyta</taxon>
        <taxon>Tracheophyta</taxon>
        <taxon>Spermatophyta</taxon>
        <taxon>Magnoliopsida</taxon>
        <taxon>eudicotyledons</taxon>
        <taxon>Gunneridae</taxon>
        <taxon>Pentapetalae</taxon>
        <taxon>rosids</taxon>
        <taxon>Vitales</taxon>
        <taxon>Vitaceae</taxon>
        <taxon>Viteae</taxon>
        <taxon>Vitis</taxon>
    </lineage>
</organism>
<dbReference type="InterPro" id="IPR045344">
    <property type="entry name" value="C-JID"/>
</dbReference>
<evidence type="ECO:0000313" key="5">
    <source>
        <dbReference type="EMBL" id="RVW60069.1"/>
    </source>
</evidence>
<proteinExistence type="predicted"/>
<reference evidence="5 6" key="1">
    <citation type="journal article" date="2018" name="PLoS Genet.">
        <title>Population sequencing reveals clonal diversity and ancestral inbreeding in the grapevine cultivar Chardonnay.</title>
        <authorList>
            <person name="Roach M.J."/>
            <person name="Johnson D.L."/>
            <person name="Bohlmann J."/>
            <person name="van Vuuren H.J."/>
            <person name="Jones S.J."/>
            <person name="Pretorius I.S."/>
            <person name="Schmidt S.A."/>
            <person name="Borneman A.R."/>
        </authorList>
    </citation>
    <scope>NUCLEOTIDE SEQUENCE [LARGE SCALE GENOMIC DNA]</scope>
    <source>
        <strain evidence="6">cv. Chardonnay</strain>
        <tissue evidence="5">Leaf</tissue>
    </source>
</reference>
<evidence type="ECO:0000256" key="3">
    <source>
        <dbReference type="SAM" id="MobiDB-lite"/>
    </source>
</evidence>
<protein>
    <recommendedName>
        <fullName evidence="4">C-JID domain-containing protein</fullName>
    </recommendedName>
</protein>
<gene>
    <name evidence="5" type="ORF">CK203_086585</name>
</gene>
<sequence>MNHCLMLEDIPDLPSSLRRIEAHGCRCLETLSSPIHVLWSSLLNCFKSLIQAHDSHDVQNEEEDSHKQQDIDLALPTSSGNLDEEEDLYGGNSDEEDGPLGQIDVFIPGSSGIPEWVSHQNKGCEVRIELPMNWYEDNDFLGFALFFHLLPLDNDDDDDDELVKRYIITQKCKLTISHDDQSEMVASSISLDSFCEAYRISSNCVSSDPALRVTYVPHIAIPDHYRSGWWKNFKAHLDTPFVSCQCGKNRPFKVEGCGIHLIYAQDHHQQKPQLVREKASSSHDDTEDHPQHKRSRHL</sequence>
<name>A0A438FJ87_VITVI</name>
<dbReference type="EMBL" id="QGNW01000870">
    <property type="protein sequence ID" value="RVW60069.1"/>
    <property type="molecule type" value="Genomic_DNA"/>
</dbReference>
<evidence type="ECO:0000313" key="6">
    <source>
        <dbReference type="Proteomes" id="UP000288805"/>
    </source>
</evidence>
<comment type="caution">
    <text evidence="5">The sequence shown here is derived from an EMBL/GenBank/DDBJ whole genome shotgun (WGS) entry which is preliminary data.</text>
</comment>
<feature type="compositionally biased region" description="Acidic residues" evidence="3">
    <location>
        <begin position="82"/>
        <end position="98"/>
    </location>
</feature>
<feature type="compositionally biased region" description="Basic and acidic residues" evidence="3">
    <location>
        <begin position="268"/>
        <end position="290"/>
    </location>
</feature>
<dbReference type="AlphaFoldDB" id="A0A438FJ87"/>
<feature type="region of interest" description="Disordered" evidence="3">
    <location>
        <begin position="268"/>
        <end position="298"/>
    </location>
</feature>
<evidence type="ECO:0000256" key="1">
    <source>
        <dbReference type="ARBA" id="ARBA00022614"/>
    </source>
</evidence>
<accession>A0A438FJ87</accession>
<keyword evidence="2" id="KW-0677">Repeat</keyword>
<feature type="region of interest" description="Disordered" evidence="3">
    <location>
        <begin position="56"/>
        <end position="101"/>
    </location>
</feature>
<evidence type="ECO:0000256" key="2">
    <source>
        <dbReference type="ARBA" id="ARBA00022737"/>
    </source>
</evidence>